<protein>
    <recommendedName>
        <fullName evidence="4">DUF11 domain-containing protein</fullName>
    </recommendedName>
</protein>
<evidence type="ECO:0000313" key="2">
    <source>
        <dbReference type="EMBL" id="TQF69142.1"/>
    </source>
</evidence>
<comment type="caution">
    <text evidence="2">The sequence shown here is derived from an EMBL/GenBank/DDBJ whole genome shotgun (WGS) entry which is preliminary data.</text>
</comment>
<name>A0A541B9Y7_9NOCA</name>
<feature type="region of interest" description="Disordered" evidence="1">
    <location>
        <begin position="121"/>
        <end position="140"/>
    </location>
</feature>
<keyword evidence="3" id="KW-1185">Reference proteome</keyword>
<dbReference type="RefSeq" id="WP_142098732.1">
    <property type="nucleotide sequence ID" value="NZ_VIGH01000004.1"/>
</dbReference>
<proteinExistence type="predicted"/>
<dbReference type="OrthoDB" id="4548707at2"/>
<organism evidence="2 3">
    <name type="scientific">Rhodococcus spelaei</name>
    <dbReference type="NCBI Taxonomy" id="2546320"/>
    <lineage>
        <taxon>Bacteria</taxon>
        <taxon>Bacillati</taxon>
        <taxon>Actinomycetota</taxon>
        <taxon>Actinomycetes</taxon>
        <taxon>Mycobacteriales</taxon>
        <taxon>Nocardiaceae</taxon>
        <taxon>Rhodococcus</taxon>
    </lineage>
</organism>
<reference evidence="2 3" key="1">
    <citation type="submission" date="2019-06" db="EMBL/GenBank/DDBJ databases">
        <title>Rhodococcus spaelei sp. nov., isolated from a cave.</title>
        <authorList>
            <person name="Lee S.D."/>
        </authorList>
    </citation>
    <scope>NUCLEOTIDE SEQUENCE [LARGE SCALE GENOMIC DNA]</scope>
    <source>
        <strain evidence="2 3">C9-5</strain>
    </source>
</reference>
<gene>
    <name evidence="2" type="ORF">FK531_10260</name>
</gene>
<evidence type="ECO:0008006" key="4">
    <source>
        <dbReference type="Google" id="ProtNLM"/>
    </source>
</evidence>
<sequence length="241" mass="23857">MSRSSMARVAAAAASGALVVAGVTVGVGFGAGTAAAAGTCNQSSQVSKSDITTLGITHNYSKTVSAAEASPGTEVTYTTVVSTTGIGNPYVNTINDIPPAGFGAPVKATVTAYQVGIPTGEHESEVTPTQNGNGWKVTNTGWSVNSSNPVTLKMTYKVPDNAALFSQVTSGGTGVAGTVGVSNEMPNLTACFTVRLPNAGEATTGSLDMAGLGSSEGQLSSTGSVSDVLGDTITKALKNGS</sequence>
<dbReference type="AlphaFoldDB" id="A0A541B9Y7"/>
<dbReference type="Proteomes" id="UP000316256">
    <property type="component" value="Unassembled WGS sequence"/>
</dbReference>
<accession>A0A541B9Y7</accession>
<dbReference type="EMBL" id="VIGH01000004">
    <property type="protein sequence ID" value="TQF69142.1"/>
    <property type="molecule type" value="Genomic_DNA"/>
</dbReference>
<evidence type="ECO:0000313" key="3">
    <source>
        <dbReference type="Proteomes" id="UP000316256"/>
    </source>
</evidence>
<evidence type="ECO:0000256" key="1">
    <source>
        <dbReference type="SAM" id="MobiDB-lite"/>
    </source>
</evidence>
<feature type="compositionally biased region" description="Polar residues" evidence="1">
    <location>
        <begin position="126"/>
        <end position="140"/>
    </location>
</feature>